<dbReference type="PANTHER" id="PTHR28576">
    <property type="entry name" value="PIGGYBAC TRANSPOSABLE ELEMENT-DERIVED PROTEIN 5"/>
    <property type="match status" value="1"/>
</dbReference>
<dbReference type="InterPro" id="IPR042423">
    <property type="entry name" value="PGBD5"/>
</dbReference>
<protein>
    <recommendedName>
        <fullName evidence="2">PiggyBac transposable element-derived protein domain-containing protein</fullName>
    </recommendedName>
</protein>
<feature type="region of interest" description="Disordered" evidence="1">
    <location>
        <begin position="19"/>
        <end position="41"/>
    </location>
</feature>
<accession>A0A4Y2U658</accession>
<evidence type="ECO:0000259" key="2">
    <source>
        <dbReference type="Pfam" id="PF13843"/>
    </source>
</evidence>
<dbReference type="GO" id="GO:0004803">
    <property type="term" value="F:transposase activity"/>
    <property type="evidence" value="ECO:0007669"/>
    <property type="project" value="InterPro"/>
</dbReference>
<evidence type="ECO:0000256" key="1">
    <source>
        <dbReference type="SAM" id="MobiDB-lite"/>
    </source>
</evidence>
<proteinExistence type="predicted"/>
<keyword evidence="4" id="KW-1185">Reference proteome</keyword>
<dbReference type="Pfam" id="PF13843">
    <property type="entry name" value="DDE_Tnp_1_7"/>
    <property type="match status" value="1"/>
</dbReference>
<organism evidence="3 4">
    <name type="scientific">Araneus ventricosus</name>
    <name type="common">Orbweaver spider</name>
    <name type="synonym">Epeira ventricosa</name>
    <dbReference type="NCBI Taxonomy" id="182803"/>
    <lineage>
        <taxon>Eukaryota</taxon>
        <taxon>Metazoa</taxon>
        <taxon>Ecdysozoa</taxon>
        <taxon>Arthropoda</taxon>
        <taxon>Chelicerata</taxon>
        <taxon>Arachnida</taxon>
        <taxon>Araneae</taxon>
        <taxon>Araneomorphae</taxon>
        <taxon>Entelegynae</taxon>
        <taxon>Araneoidea</taxon>
        <taxon>Araneidae</taxon>
        <taxon>Araneus</taxon>
    </lineage>
</organism>
<comment type="caution">
    <text evidence="3">The sequence shown here is derived from an EMBL/GenBank/DDBJ whole genome shotgun (WGS) entry which is preliminary data.</text>
</comment>
<dbReference type="EMBL" id="BGPR01033286">
    <property type="protein sequence ID" value="GBO07166.1"/>
    <property type="molecule type" value="Genomic_DNA"/>
</dbReference>
<gene>
    <name evidence="3" type="ORF">AVEN_197064_1</name>
</gene>
<reference evidence="3 4" key="1">
    <citation type="journal article" date="2019" name="Sci. Rep.">
        <title>Orb-weaving spider Araneus ventricosus genome elucidates the spidroin gene catalogue.</title>
        <authorList>
            <person name="Kono N."/>
            <person name="Nakamura H."/>
            <person name="Ohtoshi R."/>
            <person name="Moran D.A.P."/>
            <person name="Shinohara A."/>
            <person name="Yoshida Y."/>
            <person name="Fujiwara M."/>
            <person name="Mori M."/>
            <person name="Tomita M."/>
            <person name="Arakawa K."/>
        </authorList>
    </citation>
    <scope>NUCLEOTIDE SEQUENCE [LARGE SCALE GENOMIC DNA]</scope>
</reference>
<dbReference type="InterPro" id="IPR029526">
    <property type="entry name" value="PGBD"/>
</dbReference>
<evidence type="ECO:0000313" key="3">
    <source>
        <dbReference type="EMBL" id="GBO07166.1"/>
    </source>
</evidence>
<feature type="domain" description="PiggyBac transposable element-derived protein" evidence="2">
    <location>
        <begin position="89"/>
        <end position="172"/>
    </location>
</feature>
<dbReference type="PANTHER" id="PTHR28576:SF2">
    <property type="entry name" value="PIGGYBAC TRANSPOSABLE ELEMENT-DERIVED PROTEIN 5"/>
    <property type="match status" value="1"/>
</dbReference>
<dbReference type="Proteomes" id="UP000499080">
    <property type="component" value="Unassembled WGS sequence"/>
</dbReference>
<name>A0A4Y2U658_ARAVE</name>
<evidence type="ECO:0000313" key="4">
    <source>
        <dbReference type="Proteomes" id="UP000499080"/>
    </source>
</evidence>
<dbReference type="OrthoDB" id="5876240at2759"/>
<sequence length="181" mass="21045">MSIRRKTVTQEEINQILFGKTDESDNSDCDASSTSEDEISNIDEVDDLEMNEENYETLVRTPVVKNEDIKQQLFVAFAGPVHNLPPSLTALHYFKLLFPDEFCESIRIHSNKYTEFCMKKKSCDDKNWEQIESVKEIWGYIAILLIMSIARVPKVSDYWSKNLIVGNEMIKKICLETEFFK</sequence>
<dbReference type="GO" id="GO:0005634">
    <property type="term" value="C:nucleus"/>
    <property type="evidence" value="ECO:0007669"/>
    <property type="project" value="TreeGrafter"/>
</dbReference>
<dbReference type="GO" id="GO:0098038">
    <property type="term" value="P:non-replicative DNA transposition"/>
    <property type="evidence" value="ECO:0007669"/>
    <property type="project" value="InterPro"/>
</dbReference>
<dbReference type="AlphaFoldDB" id="A0A4Y2U658"/>